<evidence type="ECO:0000313" key="1">
    <source>
        <dbReference type="EMBL" id="GAB0139023.1"/>
    </source>
</evidence>
<name>A0ABQ0D018_9HYPO</name>
<organism evidence="1 2">
    <name type="scientific">Epichloe bromicola</name>
    <dbReference type="NCBI Taxonomy" id="79588"/>
    <lineage>
        <taxon>Eukaryota</taxon>
        <taxon>Fungi</taxon>
        <taxon>Dikarya</taxon>
        <taxon>Ascomycota</taxon>
        <taxon>Pezizomycotina</taxon>
        <taxon>Sordariomycetes</taxon>
        <taxon>Hypocreomycetidae</taxon>
        <taxon>Hypocreales</taxon>
        <taxon>Clavicipitaceae</taxon>
        <taxon>Epichloe</taxon>
    </lineage>
</organism>
<proteinExistence type="predicted"/>
<reference evidence="2" key="1">
    <citation type="submission" date="2024-06" db="EMBL/GenBank/DDBJ databases">
        <title>Draft Genome Sequences of Epichloe bromicola Strains Isolated from Elymus ciliaris.</title>
        <authorList>
            <consortium name="Epichloe bromicola genome sequencing consortium"/>
            <person name="Miura A."/>
            <person name="Imano S."/>
            <person name="Ashida A."/>
            <person name="Sato I."/>
            <person name="Chiba S."/>
            <person name="Tanaka A."/>
            <person name="Camagna M."/>
            <person name="Takemoto D."/>
        </authorList>
    </citation>
    <scope>NUCLEOTIDE SEQUENCE [LARGE SCALE GENOMIC DNA]</scope>
    <source>
        <strain evidence="2">DP</strain>
    </source>
</reference>
<dbReference type="EMBL" id="BAAFGZ010000579">
    <property type="protein sequence ID" value="GAB0139023.1"/>
    <property type="molecule type" value="Genomic_DNA"/>
</dbReference>
<keyword evidence="2" id="KW-1185">Reference proteome</keyword>
<sequence>MMDTMVIRPESFADRPTVSASALPGAGVCPSFWGNGSVLDDDDDEAVGLARSRGDEIESVGEVEGAVVPVDADEGDTIDGVADAVPRAAVSVEVGGGALSEDADADTNTDETVDELLDVDVDDAPGASPVASPGIACVNVRTTGALFNSLP</sequence>
<dbReference type="Proteomes" id="UP001562357">
    <property type="component" value="Unassembled WGS sequence"/>
</dbReference>
<gene>
    <name evidence="1" type="primary">g7241</name>
    <name evidence="1" type="ORF">EsDP_00007241</name>
</gene>
<evidence type="ECO:0000313" key="2">
    <source>
        <dbReference type="Proteomes" id="UP001562357"/>
    </source>
</evidence>
<protein>
    <submittedName>
        <fullName evidence="1">Uncharacterized protein</fullName>
    </submittedName>
</protein>
<comment type="caution">
    <text evidence="1">The sequence shown here is derived from an EMBL/GenBank/DDBJ whole genome shotgun (WGS) entry which is preliminary data.</text>
</comment>
<accession>A0ABQ0D018</accession>